<sequence length="83" mass="9273">MILREQERDEICIVAGLCRKMDLTISPGYRFCPGIRECRGIERPAVELVRDRAARGSLNLVVVMEIVGDSRFGSTLVLGVDNH</sequence>
<keyword evidence="2" id="KW-1185">Reference proteome</keyword>
<evidence type="ECO:0000313" key="1">
    <source>
        <dbReference type="EMBL" id="CAG7722032.1"/>
    </source>
</evidence>
<dbReference type="AlphaFoldDB" id="A0A8J2JNQ4"/>
<reference evidence="1" key="1">
    <citation type="submission" date="2021-06" db="EMBL/GenBank/DDBJ databases">
        <authorList>
            <person name="Hodson N. C."/>
            <person name="Mongue J. A."/>
            <person name="Jaron S. K."/>
        </authorList>
    </citation>
    <scope>NUCLEOTIDE SEQUENCE</scope>
</reference>
<protein>
    <submittedName>
        <fullName evidence="1">Uncharacterized protein</fullName>
    </submittedName>
</protein>
<accession>A0A8J2JNQ4</accession>
<name>A0A8J2JNQ4_9HEXA</name>
<organism evidence="1 2">
    <name type="scientific">Allacma fusca</name>
    <dbReference type="NCBI Taxonomy" id="39272"/>
    <lineage>
        <taxon>Eukaryota</taxon>
        <taxon>Metazoa</taxon>
        <taxon>Ecdysozoa</taxon>
        <taxon>Arthropoda</taxon>
        <taxon>Hexapoda</taxon>
        <taxon>Collembola</taxon>
        <taxon>Symphypleona</taxon>
        <taxon>Sminthuridae</taxon>
        <taxon>Allacma</taxon>
    </lineage>
</organism>
<gene>
    <name evidence="1" type="ORF">AFUS01_LOCUS11208</name>
</gene>
<evidence type="ECO:0000313" key="2">
    <source>
        <dbReference type="Proteomes" id="UP000708208"/>
    </source>
</evidence>
<comment type="caution">
    <text evidence="1">The sequence shown here is derived from an EMBL/GenBank/DDBJ whole genome shotgun (WGS) entry which is preliminary data.</text>
</comment>
<dbReference type="EMBL" id="CAJVCH010085556">
    <property type="protein sequence ID" value="CAG7722032.1"/>
    <property type="molecule type" value="Genomic_DNA"/>
</dbReference>
<proteinExistence type="predicted"/>
<dbReference type="Proteomes" id="UP000708208">
    <property type="component" value="Unassembled WGS sequence"/>
</dbReference>